<evidence type="ECO:0000256" key="2">
    <source>
        <dbReference type="SAM" id="SignalP"/>
    </source>
</evidence>
<evidence type="ECO:0000256" key="1">
    <source>
        <dbReference type="SAM" id="MobiDB-lite"/>
    </source>
</evidence>
<gene>
    <name evidence="3" type="ORF">SAMN02982917_2164</name>
</gene>
<dbReference type="EMBL" id="FXAK01000004">
    <property type="protein sequence ID" value="SMF42914.1"/>
    <property type="molecule type" value="Genomic_DNA"/>
</dbReference>
<organism evidence="3 4">
    <name type="scientific">Azospirillum oryzae</name>
    <dbReference type="NCBI Taxonomy" id="286727"/>
    <lineage>
        <taxon>Bacteria</taxon>
        <taxon>Pseudomonadati</taxon>
        <taxon>Pseudomonadota</taxon>
        <taxon>Alphaproteobacteria</taxon>
        <taxon>Rhodospirillales</taxon>
        <taxon>Azospirillaceae</taxon>
        <taxon>Azospirillum</taxon>
    </lineage>
</organism>
<evidence type="ECO:0000313" key="3">
    <source>
        <dbReference type="EMBL" id="SMF42914.1"/>
    </source>
</evidence>
<accession>A0A1X7EZF0</accession>
<sequence>MMKRLACALLLALSACAGQPGAPEPSGPYRALNPGRWTPAAGDLQPALPGEAAR</sequence>
<proteinExistence type="predicted"/>
<dbReference type="AlphaFoldDB" id="A0A1X7EZF0"/>
<dbReference type="PROSITE" id="PS51257">
    <property type="entry name" value="PROKAR_LIPOPROTEIN"/>
    <property type="match status" value="1"/>
</dbReference>
<dbReference type="Proteomes" id="UP000192936">
    <property type="component" value="Unassembled WGS sequence"/>
</dbReference>
<name>A0A1X7EZF0_9PROT</name>
<feature type="region of interest" description="Disordered" evidence="1">
    <location>
        <begin position="19"/>
        <end position="54"/>
    </location>
</feature>
<keyword evidence="2" id="KW-0732">Signal</keyword>
<reference evidence="3 4" key="1">
    <citation type="submission" date="2017-04" db="EMBL/GenBank/DDBJ databases">
        <authorList>
            <person name="Afonso C.L."/>
            <person name="Miller P.J."/>
            <person name="Scott M.A."/>
            <person name="Spackman E."/>
            <person name="Goraichik I."/>
            <person name="Dimitrov K.M."/>
            <person name="Suarez D.L."/>
            <person name="Swayne D.E."/>
        </authorList>
    </citation>
    <scope>NUCLEOTIDE SEQUENCE [LARGE SCALE GENOMIC DNA]</scope>
    <source>
        <strain evidence="3 4">A2P</strain>
    </source>
</reference>
<evidence type="ECO:0000313" key="4">
    <source>
        <dbReference type="Proteomes" id="UP000192936"/>
    </source>
</evidence>
<protein>
    <submittedName>
        <fullName evidence="3">Uncharacterized protein</fullName>
    </submittedName>
</protein>
<feature type="chain" id="PRO_5012078249" evidence="2">
    <location>
        <begin position="18"/>
        <end position="54"/>
    </location>
</feature>
<feature type="signal peptide" evidence="2">
    <location>
        <begin position="1"/>
        <end position="17"/>
    </location>
</feature>
<dbReference type="STRING" id="286727.SAMN02982917_2164"/>